<proteinExistence type="predicted"/>
<evidence type="ECO:0000313" key="2">
    <source>
        <dbReference type="Proteomes" id="UP001187343"/>
    </source>
</evidence>
<name>A0AA88P626_9TELE</name>
<keyword evidence="2" id="KW-1185">Reference proteome</keyword>
<organism evidence="1 2">
    <name type="scientific">Cirrhinus molitorella</name>
    <name type="common">mud carp</name>
    <dbReference type="NCBI Taxonomy" id="172907"/>
    <lineage>
        <taxon>Eukaryota</taxon>
        <taxon>Metazoa</taxon>
        <taxon>Chordata</taxon>
        <taxon>Craniata</taxon>
        <taxon>Vertebrata</taxon>
        <taxon>Euteleostomi</taxon>
        <taxon>Actinopterygii</taxon>
        <taxon>Neopterygii</taxon>
        <taxon>Teleostei</taxon>
        <taxon>Ostariophysi</taxon>
        <taxon>Cypriniformes</taxon>
        <taxon>Cyprinidae</taxon>
        <taxon>Labeoninae</taxon>
        <taxon>Labeonini</taxon>
        <taxon>Cirrhinus</taxon>
    </lineage>
</organism>
<accession>A0AA88P626</accession>
<protein>
    <submittedName>
        <fullName evidence="1">Uncharacterized protein</fullName>
    </submittedName>
</protein>
<sequence>MIDITVVSCRYGKRRPRRQRPDISGSGFSFIARLCDSCHPADCSGALHSIYTERRVFFSPDLRHGELLKRS</sequence>
<reference evidence="1" key="1">
    <citation type="submission" date="2023-08" db="EMBL/GenBank/DDBJ databases">
        <title>Chromosome-level Genome Assembly of mud carp (Cirrhinus molitorella).</title>
        <authorList>
            <person name="Liu H."/>
        </authorList>
    </citation>
    <scope>NUCLEOTIDE SEQUENCE</scope>
    <source>
        <strain evidence="1">Prfri</strain>
        <tissue evidence="1">Muscle</tissue>
    </source>
</reference>
<dbReference type="AlphaFoldDB" id="A0AA88P626"/>
<dbReference type="EMBL" id="JAUYZG010000022">
    <property type="protein sequence ID" value="KAK2872278.1"/>
    <property type="molecule type" value="Genomic_DNA"/>
</dbReference>
<comment type="caution">
    <text evidence="1">The sequence shown here is derived from an EMBL/GenBank/DDBJ whole genome shotgun (WGS) entry which is preliminary data.</text>
</comment>
<evidence type="ECO:0000313" key="1">
    <source>
        <dbReference type="EMBL" id="KAK2872278.1"/>
    </source>
</evidence>
<gene>
    <name evidence="1" type="ORF">Q8A67_022175</name>
</gene>
<dbReference type="Proteomes" id="UP001187343">
    <property type="component" value="Unassembled WGS sequence"/>
</dbReference>